<evidence type="ECO:0000313" key="2">
    <source>
        <dbReference type="EMBL" id="KAK9761229.1"/>
    </source>
</evidence>
<reference evidence="2 3" key="1">
    <citation type="submission" date="2023-04" db="EMBL/GenBank/DDBJ databases">
        <title>Genome of Basidiobolus ranarum AG-B5.</title>
        <authorList>
            <person name="Stajich J.E."/>
            <person name="Carter-House D."/>
            <person name="Gryganskyi A."/>
        </authorList>
    </citation>
    <scope>NUCLEOTIDE SEQUENCE [LARGE SCALE GENOMIC DNA]</scope>
    <source>
        <strain evidence="2 3">AG-B5</strain>
    </source>
</reference>
<protein>
    <recommendedName>
        <fullName evidence="1">F-box domain-containing protein</fullName>
    </recommendedName>
</protein>
<dbReference type="InterPro" id="IPR036047">
    <property type="entry name" value="F-box-like_dom_sf"/>
</dbReference>
<feature type="domain" description="F-box" evidence="1">
    <location>
        <begin position="9"/>
        <end position="53"/>
    </location>
</feature>
<dbReference type="EMBL" id="JASJQH010001490">
    <property type="protein sequence ID" value="KAK9761229.1"/>
    <property type="molecule type" value="Genomic_DNA"/>
</dbReference>
<accession>A0ABR2WI94</accession>
<proteinExistence type="predicted"/>
<comment type="caution">
    <text evidence="2">The sequence shown here is derived from an EMBL/GenBank/DDBJ whole genome shotgun (WGS) entry which is preliminary data.</text>
</comment>
<name>A0ABR2WI94_9FUNG</name>
<keyword evidence="3" id="KW-1185">Reference proteome</keyword>
<dbReference type="SUPFAM" id="SSF81383">
    <property type="entry name" value="F-box domain"/>
    <property type="match status" value="1"/>
</dbReference>
<dbReference type="Gene3D" id="3.80.10.10">
    <property type="entry name" value="Ribonuclease Inhibitor"/>
    <property type="match status" value="1"/>
</dbReference>
<evidence type="ECO:0000313" key="3">
    <source>
        <dbReference type="Proteomes" id="UP001479436"/>
    </source>
</evidence>
<evidence type="ECO:0000259" key="1">
    <source>
        <dbReference type="Pfam" id="PF12937"/>
    </source>
</evidence>
<dbReference type="InterPro" id="IPR001810">
    <property type="entry name" value="F-box_dom"/>
</dbReference>
<gene>
    <name evidence="2" type="ORF">K7432_014025</name>
</gene>
<dbReference type="Proteomes" id="UP001479436">
    <property type="component" value="Unassembled WGS sequence"/>
</dbReference>
<dbReference type="Pfam" id="PF12937">
    <property type="entry name" value="F-box-like"/>
    <property type="match status" value="1"/>
</dbReference>
<dbReference type="InterPro" id="IPR032675">
    <property type="entry name" value="LRR_dom_sf"/>
</dbReference>
<organism evidence="2 3">
    <name type="scientific">Basidiobolus ranarum</name>
    <dbReference type="NCBI Taxonomy" id="34480"/>
    <lineage>
        <taxon>Eukaryota</taxon>
        <taxon>Fungi</taxon>
        <taxon>Fungi incertae sedis</taxon>
        <taxon>Zoopagomycota</taxon>
        <taxon>Entomophthoromycotina</taxon>
        <taxon>Basidiobolomycetes</taxon>
        <taxon>Basidiobolales</taxon>
        <taxon>Basidiobolaceae</taxon>
        <taxon>Basidiobolus</taxon>
    </lineage>
</organism>
<sequence length="161" mass="18331">MASSIVPKWQELPFEILALIFPYLKPSQHDLFAAFLVCRNWYSFAVGNLWHTPQFNSVDSFNAFEKCLRAQPDACHVVREFHLKQYKGHLFPYSSIQQIVSQLPALTSIQLPLFNRVDGAGPSAECLFALTQSKPYLRRLHFSCEENNTQIIVAPETSSPS</sequence>